<comment type="subcellular location">
    <subcellularLocation>
        <location evidence="10">Cytoplasm</location>
    </subcellularLocation>
</comment>
<dbReference type="PRINTS" id="PR00984">
    <property type="entry name" value="TRNASYNTHILE"/>
</dbReference>
<comment type="similarity">
    <text evidence="1 10">Belongs to the class-I aminoacyl-tRNA synthetase family. IleS type 1 subfamily.</text>
</comment>
<dbReference type="InterPro" id="IPR001412">
    <property type="entry name" value="aa-tRNA-synth_I_CS"/>
</dbReference>
<dbReference type="InterPro" id="IPR002300">
    <property type="entry name" value="aa-tRNA-synth_Ia"/>
</dbReference>
<evidence type="ECO:0000256" key="9">
    <source>
        <dbReference type="ARBA" id="ARBA00048359"/>
    </source>
</evidence>
<evidence type="ECO:0000256" key="4">
    <source>
        <dbReference type="ARBA" id="ARBA00022741"/>
    </source>
</evidence>
<evidence type="ECO:0000259" key="11">
    <source>
        <dbReference type="Pfam" id="PF00133"/>
    </source>
</evidence>
<dbReference type="SUPFAM" id="SSF50677">
    <property type="entry name" value="ValRS/IleRS/LeuRS editing domain"/>
    <property type="match status" value="1"/>
</dbReference>
<comment type="subunit">
    <text evidence="10">Monomer.</text>
</comment>
<dbReference type="EC" id="6.1.1.5" evidence="10"/>
<dbReference type="GO" id="GO:0005829">
    <property type="term" value="C:cytosol"/>
    <property type="evidence" value="ECO:0007669"/>
    <property type="project" value="TreeGrafter"/>
</dbReference>
<name>A0A2W5MPZ5_9BACT</name>
<evidence type="ECO:0000256" key="1">
    <source>
        <dbReference type="ARBA" id="ARBA00006887"/>
    </source>
</evidence>
<dbReference type="InterPro" id="IPR009008">
    <property type="entry name" value="Val/Leu/Ile-tRNA-synth_edit"/>
</dbReference>
<dbReference type="InterPro" id="IPR013155">
    <property type="entry name" value="M/V/L/I-tRNA-synth_anticd-bd"/>
</dbReference>
<keyword evidence="6 10" id="KW-0648">Protein biosynthesis</keyword>
<dbReference type="Gene3D" id="3.90.740.10">
    <property type="entry name" value="Valyl/Leucyl/Isoleucyl-tRNA synthetase, editing domain"/>
    <property type="match status" value="1"/>
</dbReference>
<dbReference type="GO" id="GO:0004822">
    <property type="term" value="F:isoleucine-tRNA ligase activity"/>
    <property type="evidence" value="ECO:0007669"/>
    <property type="project" value="UniProtKB-UniRule"/>
</dbReference>
<dbReference type="InterPro" id="IPR009080">
    <property type="entry name" value="tRNAsynth_Ia_anticodon-bd"/>
</dbReference>
<evidence type="ECO:0000256" key="3">
    <source>
        <dbReference type="ARBA" id="ARBA00022598"/>
    </source>
</evidence>
<dbReference type="PROSITE" id="PS00178">
    <property type="entry name" value="AA_TRNA_LIGASE_I"/>
    <property type="match status" value="1"/>
</dbReference>
<dbReference type="PANTHER" id="PTHR42765">
    <property type="entry name" value="SOLEUCYL-TRNA SYNTHETASE"/>
    <property type="match status" value="1"/>
</dbReference>
<dbReference type="InterPro" id="IPR050081">
    <property type="entry name" value="Ile-tRNA_ligase"/>
</dbReference>
<evidence type="ECO:0000313" key="14">
    <source>
        <dbReference type="Proteomes" id="UP000249417"/>
    </source>
</evidence>
<dbReference type="NCBIfam" id="TIGR00392">
    <property type="entry name" value="ileS"/>
    <property type="match status" value="1"/>
</dbReference>
<evidence type="ECO:0000256" key="2">
    <source>
        <dbReference type="ARBA" id="ARBA00022490"/>
    </source>
</evidence>
<dbReference type="Gene3D" id="1.10.730.20">
    <property type="match status" value="1"/>
</dbReference>
<keyword evidence="4 10" id="KW-0547">Nucleotide-binding</keyword>
<dbReference type="Pfam" id="PF08264">
    <property type="entry name" value="Anticodon_1"/>
    <property type="match status" value="1"/>
</dbReference>
<gene>
    <name evidence="10" type="primary">ileS</name>
    <name evidence="13" type="ORF">DI551_12360</name>
</gene>
<dbReference type="SUPFAM" id="SSF52374">
    <property type="entry name" value="Nucleotidylyl transferase"/>
    <property type="match status" value="1"/>
</dbReference>
<dbReference type="Gene3D" id="3.40.50.620">
    <property type="entry name" value="HUPs"/>
    <property type="match status" value="2"/>
</dbReference>
<dbReference type="GO" id="GO:0000049">
    <property type="term" value="F:tRNA binding"/>
    <property type="evidence" value="ECO:0007669"/>
    <property type="project" value="InterPro"/>
</dbReference>
<evidence type="ECO:0000313" key="13">
    <source>
        <dbReference type="EMBL" id="PZQ43322.1"/>
    </source>
</evidence>
<evidence type="ECO:0000256" key="8">
    <source>
        <dbReference type="ARBA" id="ARBA00025217"/>
    </source>
</evidence>
<comment type="caution">
    <text evidence="10">Lacks conserved residue(s) required for the propagation of feature annotation.</text>
</comment>
<comment type="catalytic activity">
    <reaction evidence="9 10">
        <text>tRNA(Ile) + L-isoleucine + ATP = L-isoleucyl-tRNA(Ile) + AMP + diphosphate</text>
        <dbReference type="Rhea" id="RHEA:11060"/>
        <dbReference type="Rhea" id="RHEA-COMP:9666"/>
        <dbReference type="Rhea" id="RHEA-COMP:9695"/>
        <dbReference type="ChEBI" id="CHEBI:30616"/>
        <dbReference type="ChEBI" id="CHEBI:33019"/>
        <dbReference type="ChEBI" id="CHEBI:58045"/>
        <dbReference type="ChEBI" id="CHEBI:78442"/>
        <dbReference type="ChEBI" id="CHEBI:78528"/>
        <dbReference type="ChEBI" id="CHEBI:456215"/>
        <dbReference type="EC" id="6.1.1.5"/>
    </reaction>
</comment>
<dbReference type="SUPFAM" id="SSF47323">
    <property type="entry name" value="Anticodon-binding domain of a subclass of class I aminoacyl-tRNA synthetases"/>
    <property type="match status" value="1"/>
</dbReference>
<feature type="domain" description="Aminoacyl-tRNA synthetase class Ia" evidence="11">
    <location>
        <begin position="37"/>
        <end position="668"/>
    </location>
</feature>
<dbReference type="CDD" id="cd07960">
    <property type="entry name" value="Anticodon_Ia_Ile_BEm"/>
    <property type="match status" value="1"/>
</dbReference>
<protein>
    <recommendedName>
        <fullName evidence="10">Isoleucine--tRNA ligase</fullName>
        <ecNumber evidence="10">6.1.1.5</ecNumber>
    </recommendedName>
    <alternativeName>
        <fullName evidence="10">Isoleucyl-tRNA synthetase</fullName>
        <shortName evidence="10">IleRS</shortName>
    </alternativeName>
</protein>
<keyword evidence="7 10" id="KW-0030">Aminoacyl-tRNA synthetase</keyword>
<evidence type="ECO:0000256" key="6">
    <source>
        <dbReference type="ARBA" id="ARBA00022917"/>
    </source>
</evidence>
<reference evidence="13 14" key="1">
    <citation type="submission" date="2017-08" db="EMBL/GenBank/DDBJ databases">
        <title>Infants hospitalized years apart are colonized by the same room-sourced microbial strains.</title>
        <authorList>
            <person name="Brooks B."/>
            <person name="Olm M.R."/>
            <person name="Firek B.A."/>
            <person name="Baker R."/>
            <person name="Thomas B.C."/>
            <person name="Morowitz M.J."/>
            <person name="Banfield J.F."/>
        </authorList>
    </citation>
    <scope>NUCLEOTIDE SEQUENCE [LARGE SCALE GENOMIC DNA]</scope>
    <source>
        <strain evidence="13">S2_005_002_R2_29</strain>
    </source>
</reference>
<feature type="short sequence motif" description="'KMSKS' region" evidence="10">
    <location>
        <begin position="630"/>
        <end position="634"/>
    </location>
</feature>
<accession>A0A2W5MPZ5</accession>
<dbReference type="AlphaFoldDB" id="A0A2W5MPZ5"/>
<feature type="binding site" evidence="10">
    <location>
        <position position="633"/>
    </location>
    <ligand>
        <name>ATP</name>
        <dbReference type="ChEBI" id="CHEBI:30616"/>
    </ligand>
</feature>
<dbReference type="InterPro" id="IPR023585">
    <property type="entry name" value="Ile-tRNA-ligase_type1"/>
</dbReference>
<sequence length="966" mass="109795">MSNNDNTNAADKYRDTVFLPKTEFPMRGELPKKEPEMVRRWQDMDIYSKVRNVSKGRKKWILHDGPPYANGHIHLGHAVNKLLKDTINKSWQMLGYDAPYVPGWDCHGLPIEWKIEEGYRKDGRNKDEVDKITFRAECRDFAQMWVSAQGEEFQRLGVIGDWKNPYLTMTNHAESRITGEIHKFLLNGSLYRGVKPVLWSCVEKTALAEAEVEYKEHKSITCWIKFPVIKTNHAALEGANIVIWTTTPWTLPSNRAFAFGKDIDYAVYTIESVLPDSKAKAGDKLILAQKLSADVKEKAKIENWSESETFKGELVEGTVCAHPLRGKGYEFDVPGLEGDFVTDDAGTGFVHIAPSHGQDDYFLYMKHFGARDIPDNVDDEGKFRGRVPLFAGLEILNAKGEMGEGNFAVLKAMDEVGALVAKGSLRHEYPHSWRSKAPLIFRTTPQWFIAMDDDNNLRDVALQAIKETKWHPAAGQNRITAMIEQRPDWCISRQRAWGVPIALFVSKATNEPLEDEAVLKRITDAFEAEGSDVWWSKDAAYFLGNDYKVEDYEQIFDIVDVWFESGSTHVFVVDDREELHVGQSDLYLEGSDQHRGWFHSSLLESCGTKGKAPFKNVLTHGFVLDEKGYKMSKSLGNVVDPLEVMKEHGADILRLWTMTSNYSDDTRIGKDTLKTTGDLYRRIRNTLRFLLGAIDGFDGAERVPAAEFKSMPELEQYMLSRMAQLSIDIKNMIEAYDFNAVIQMLYNFCNTELSSFYFDIRKDRLYCDTPDSFERRACRTVMAELYDFLVTRLAPYIAFTAEEAWDHRPKGVFEESDSIHMRTFSTVPSEWHNIALEEKWAKILAVRSVVMGALEPHRAAKIIGSSLEANPQIFVTGEYAEAIDGNDMAEICITSQALVTRAEGPADAFRDAKTDGVSVVFRKAEGNKCVRSWKILPEVGTDKEYPDLTLRDANAVRWYNKQKEAA</sequence>
<evidence type="ECO:0000259" key="12">
    <source>
        <dbReference type="Pfam" id="PF08264"/>
    </source>
</evidence>
<keyword evidence="2 10" id="KW-0963">Cytoplasm</keyword>
<comment type="function">
    <text evidence="8 10">Catalyzes the attachment of isoleucine to tRNA(Ile). As IleRS can inadvertently accommodate and process structurally similar amino acids such as valine, to avoid such errors it has two additional distinct tRNA(Ile)-dependent editing activities. One activity is designated as 'pretransfer' editing and involves the hydrolysis of activated Val-AMP. The other activity is designated 'posttransfer' editing and involves deacylation of mischarged Val-tRNA(Ile).</text>
</comment>
<organism evidence="13 14">
    <name type="scientific">Micavibrio aeruginosavorus</name>
    <dbReference type="NCBI Taxonomy" id="349221"/>
    <lineage>
        <taxon>Bacteria</taxon>
        <taxon>Pseudomonadati</taxon>
        <taxon>Bdellovibrionota</taxon>
        <taxon>Bdellovibrionia</taxon>
        <taxon>Bdellovibrionales</taxon>
        <taxon>Pseudobdellovibrionaceae</taxon>
        <taxon>Micavibrio</taxon>
    </lineage>
</organism>
<dbReference type="InterPro" id="IPR033708">
    <property type="entry name" value="Anticodon_Ile_BEm"/>
</dbReference>
<feature type="domain" description="Methionyl/Valyl/Leucyl/Isoleucyl-tRNA synthetase anticodon-binding" evidence="12">
    <location>
        <begin position="716"/>
        <end position="869"/>
    </location>
</feature>
<comment type="domain">
    <text evidence="10">IleRS has two distinct active sites: one for aminoacylation and one for editing. The misactivated valine is translocated from the active site to the editing site, which sterically excludes the correctly activated isoleucine. The single editing site contains two valyl binding pockets, one specific for each substrate (Val-AMP or Val-tRNA(Ile)).</text>
</comment>
<dbReference type="HAMAP" id="MF_02002">
    <property type="entry name" value="Ile_tRNA_synth_type1"/>
    <property type="match status" value="1"/>
</dbReference>
<evidence type="ECO:0000256" key="7">
    <source>
        <dbReference type="ARBA" id="ARBA00023146"/>
    </source>
</evidence>
<dbReference type="Pfam" id="PF00133">
    <property type="entry name" value="tRNA-synt_1"/>
    <property type="match status" value="1"/>
</dbReference>
<dbReference type="InterPro" id="IPR002301">
    <property type="entry name" value="Ile-tRNA-ligase"/>
</dbReference>
<feature type="binding site" evidence="10">
    <location>
        <position position="589"/>
    </location>
    <ligand>
        <name>L-isoleucyl-5'-AMP</name>
        <dbReference type="ChEBI" id="CHEBI:178002"/>
    </ligand>
</feature>
<dbReference type="GO" id="GO:0002161">
    <property type="term" value="F:aminoacyl-tRNA deacylase activity"/>
    <property type="evidence" value="ECO:0007669"/>
    <property type="project" value="InterPro"/>
</dbReference>
<proteinExistence type="inferred from homology"/>
<dbReference type="GO" id="GO:0006428">
    <property type="term" value="P:isoleucyl-tRNA aminoacylation"/>
    <property type="evidence" value="ECO:0007669"/>
    <property type="project" value="UniProtKB-UniRule"/>
</dbReference>
<keyword evidence="3 10" id="KW-0436">Ligase</keyword>
<dbReference type="InterPro" id="IPR014729">
    <property type="entry name" value="Rossmann-like_a/b/a_fold"/>
</dbReference>
<dbReference type="GO" id="GO:0005524">
    <property type="term" value="F:ATP binding"/>
    <property type="evidence" value="ECO:0007669"/>
    <property type="project" value="UniProtKB-UniRule"/>
</dbReference>
<evidence type="ECO:0000256" key="5">
    <source>
        <dbReference type="ARBA" id="ARBA00022840"/>
    </source>
</evidence>
<dbReference type="FunFam" id="3.40.50.620:FF:000042">
    <property type="entry name" value="Isoleucine--tRNA ligase"/>
    <property type="match status" value="1"/>
</dbReference>
<dbReference type="EMBL" id="QFQB01000164">
    <property type="protein sequence ID" value="PZQ43322.1"/>
    <property type="molecule type" value="Genomic_DNA"/>
</dbReference>
<dbReference type="Proteomes" id="UP000249417">
    <property type="component" value="Unassembled WGS sequence"/>
</dbReference>
<keyword evidence="5 10" id="KW-0067">ATP-binding</keyword>
<dbReference type="Gene3D" id="1.10.10.830">
    <property type="entry name" value="Ile-tRNA synthetase CP2 domain-like"/>
    <property type="match status" value="1"/>
</dbReference>
<comment type="caution">
    <text evidence="13">The sequence shown here is derived from an EMBL/GenBank/DDBJ whole genome shotgun (WGS) entry which is preliminary data.</text>
</comment>
<feature type="short sequence motif" description="'HIGH' region" evidence="10">
    <location>
        <begin position="67"/>
        <end position="77"/>
    </location>
</feature>
<evidence type="ECO:0000256" key="10">
    <source>
        <dbReference type="HAMAP-Rule" id="MF_02002"/>
    </source>
</evidence>
<dbReference type="PANTHER" id="PTHR42765:SF1">
    <property type="entry name" value="ISOLEUCINE--TRNA LIGASE, MITOCHONDRIAL"/>
    <property type="match status" value="1"/>
</dbReference>